<dbReference type="Pfam" id="PF06122">
    <property type="entry name" value="TraH"/>
    <property type="match status" value="1"/>
</dbReference>
<sequence>MDQQSNGGVAARIAKCAFCRGGVALSALAAVSMAATPVSANVGGELNDFFDDMGAAANVTGPVAYQGQQAGYYSGGNIWTRFPQKNVDPVNLQLPSIKAGCGGIDVFSGSFSFINTDEIVAMLKATANNALGFAFQLAIKSISPQIAATIEEMAQKAQQMNQFNMNSCEVAQNLVGGLWGKSDRMSSEICKSVGNSQGLFSDWAKSRHECGTGGQRSSTIQANSDPDIPAESYNFTWEMLDESYPSFSVEFREYLMTFVGTIIFYQDGDPSGNTGYQFVGNANSDLLTALLDGGSAVEILDCDTPDKCLNPTKQTLTISSSEALKPRVRTMIEGINTKIRTNAALNGDEIGLLGATTIPLYKIMTVNAAATLGGMTNNDMNELAEVVAVDLLETLAQQHYNLAIRGVGTFQNGQEDAVEQWREQIAVAGEVLRDNSEKMTARLSRTQMIVERAVFLESTLRNNLSPQMSSALSFSTALSNQGIQ</sequence>
<reference evidence="1 2" key="1">
    <citation type="submission" date="2014-04" db="EMBL/GenBank/DDBJ databases">
        <title>A comprehensive comparison of genomes of Erythrobacter spp. strains.</title>
        <authorList>
            <person name="Zheng Q."/>
        </authorList>
    </citation>
    <scope>NUCLEOTIDE SEQUENCE [LARGE SCALE GENOMIC DNA]</scope>
    <source>
        <strain evidence="1 2">DSM 6997</strain>
    </source>
</reference>
<dbReference type="Proteomes" id="UP000027647">
    <property type="component" value="Unassembled WGS sequence"/>
</dbReference>
<organism evidence="1 2">
    <name type="scientific">Erythrobacter longus</name>
    <dbReference type="NCBI Taxonomy" id="1044"/>
    <lineage>
        <taxon>Bacteria</taxon>
        <taxon>Pseudomonadati</taxon>
        <taxon>Pseudomonadota</taxon>
        <taxon>Alphaproteobacteria</taxon>
        <taxon>Sphingomonadales</taxon>
        <taxon>Erythrobacteraceae</taxon>
        <taxon>Erythrobacter/Porphyrobacter group</taxon>
        <taxon>Erythrobacter</taxon>
    </lineage>
</organism>
<evidence type="ECO:0008006" key="3">
    <source>
        <dbReference type="Google" id="ProtNLM"/>
    </source>
</evidence>
<dbReference type="eggNOG" id="ENOG50308GU">
    <property type="taxonomic scope" value="Bacteria"/>
</dbReference>
<dbReference type="EMBL" id="JMIW01000003">
    <property type="protein sequence ID" value="KEO90533.1"/>
    <property type="molecule type" value="Genomic_DNA"/>
</dbReference>
<name>A0A074MF96_ERYLO</name>
<keyword evidence="2" id="KW-1185">Reference proteome</keyword>
<evidence type="ECO:0000313" key="1">
    <source>
        <dbReference type="EMBL" id="KEO90533.1"/>
    </source>
</evidence>
<gene>
    <name evidence="1" type="ORF">EH31_10625</name>
</gene>
<comment type="caution">
    <text evidence="1">The sequence shown here is derived from an EMBL/GenBank/DDBJ whole genome shotgun (WGS) entry which is preliminary data.</text>
</comment>
<dbReference type="STRING" id="1044.EH31_10625"/>
<dbReference type="AlphaFoldDB" id="A0A074MF96"/>
<evidence type="ECO:0000313" key="2">
    <source>
        <dbReference type="Proteomes" id="UP000027647"/>
    </source>
</evidence>
<dbReference type="RefSeq" id="WP_081853325.1">
    <property type="nucleotide sequence ID" value="NZ_JMIW01000003.1"/>
</dbReference>
<dbReference type="InterPro" id="IPR010927">
    <property type="entry name" value="T4SS_TraH"/>
</dbReference>
<protein>
    <recommendedName>
        <fullName evidence="3">Pilus assembly protein</fullName>
    </recommendedName>
</protein>
<proteinExistence type="predicted"/>
<dbReference type="OrthoDB" id="9797479at2"/>
<accession>A0A074MF96</accession>